<dbReference type="Gene3D" id="1.10.443.10">
    <property type="entry name" value="Intergrase catalytic core"/>
    <property type="match status" value="1"/>
</dbReference>
<evidence type="ECO:0000313" key="6">
    <source>
        <dbReference type="Proteomes" id="UP000248790"/>
    </source>
</evidence>
<dbReference type="PROSITE" id="PS51898">
    <property type="entry name" value="TYR_RECOMBINASE"/>
    <property type="match status" value="1"/>
</dbReference>
<accession>A0A327XAK4</accession>
<dbReference type="InterPro" id="IPR002104">
    <property type="entry name" value="Integrase_catalytic"/>
</dbReference>
<dbReference type="GO" id="GO:0006310">
    <property type="term" value="P:DNA recombination"/>
    <property type="evidence" value="ECO:0007669"/>
    <property type="project" value="UniProtKB-KW"/>
</dbReference>
<organism evidence="5 6">
    <name type="scientific">Larkinella arboricola</name>
    <dbReference type="NCBI Taxonomy" id="643671"/>
    <lineage>
        <taxon>Bacteria</taxon>
        <taxon>Pseudomonadati</taxon>
        <taxon>Bacteroidota</taxon>
        <taxon>Cytophagia</taxon>
        <taxon>Cytophagales</taxon>
        <taxon>Spirosomataceae</taxon>
        <taxon>Larkinella</taxon>
    </lineage>
</organism>
<evidence type="ECO:0000256" key="1">
    <source>
        <dbReference type="ARBA" id="ARBA00008857"/>
    </source>
</evidence>
<sequence>MARTTEHKEGKATVKIIYRVDKTLKDGSHPFWIRITKNRKSTYIATGLSLHPKYWNEKATGYKEAIRRKYPDKLRDELLTRLADWENKYILGERELAKTDEVYDSKAVASKVAEGRNKARRVGLLAYIDELVAGMVASKQTGNSIIYRDLRNQLADFLTDEYKSRGADLPFSEVTVRFCNQLETFFRQRGNSDTTLSNRFRTLRAVLNKAIAEGVAKAEHYPFARNVSEKHKFSIGKFDTSTQKRAITRDDVRKLEAYQPVGTATGAWSSQKNAAEVERLQLAKNVFLFSFYCGGINFVDLAKLRWCNISIDADGNLRLSYIRQKTGGKFTVKLLPPAVTIIESYRSFTFNNLNSYIFPILDTAAHVTEVQINNRLHKVLGQVNKELKTLADRAGINTPLTTYVARHSFATTLKQKGTATAVISQAMGHKTEAVTAVYLDSFASEIVDSAYDALL</sequence>
<name>A0A327XAK4_LARAB</name>
<reference evidence="5 6" key="1">
    <citation type="submission" date="2018-06" db="EMBL/GenBank/DDBJ databases">
        <title>Genomic Encyclopedia of Archaeal and Bacterial Type Strains, Phase II (KMG-II): from individual species to whole genera.</title>
        <authorList>
            <person name="Goeker M."/>
        </authorList>
    </citation>
    <scope>NUCLEOTIDE SEQUENCE [LARGE SCALE GENOMIC DNA]</scope>
    <source>
        <strain evidence="5 6">DSM 21851</strain>
    </source>
</reference>
<dbReference type="Pfam" id="PF00589">
    <property type="entry name" value="Phage_integrase"/>
    <property type="match status" value="1"/>
</dbReference>
<protein>
    <submittedName>
        <fullName evidence="5">Site-specific recombinase XerD</fullName>
    </submittedName>
</protein>
<dbReference type="AlphaFoldDB" id="A0A327XAK4"/>
<dbReference type="InterPro" id="IPR013762">
    <property type="entry name" value="Integrase-like_cat_sf"/>
</dbReference>
<dbReference type="InterPro" id="IPR025269">
    <property type="entry name" value="SAM-like_dom"/>
</dbReference>
<dbReference type="InterPro" id="IPR011010">
    <property type="entry name" value="DNA_brk_join_enz"/>
</dbReference>
<dbReference type="InterPro" id="IPR035386">
    <property type="entry name" value="Arm-DNA-bind_5"/>
</dbReference>
<dbReference type="GO" id="GO:0003677">
    <property type="term" value="F:DNA binding"/>
    <property type="evidence" value="ECO:0007669"/>
    <property type="project" value="UniProtKB-KW"/>
</dbReference>
<feature type="domain" description="Tyr recombinase" evidence="4">
    <location>
        <begin position="242"/>
        <end position="452"/>
    </location>
</feature>
<dbReference type="SUPFAM" id="SSF56349">
    <property type="entry name" value="DNA breaking-rejoining enzymes"/>
    <property type="match status" value="1"/>
</dbReference>
<dbReference type="Pfam" id="PF17293">
    <property type="entry name" value="Arm-DNA-bind_5"/>
    <property type="match status" value="1"/>
</dbReference>
<evidence type="ECO:0000256" key="2">
    <source>
        <dbReference type="ARBA" id="ARBA00023125"/>
    </source>
</evidence>
<dbReference type="GO" id="GO:0015074">
    <property type="term" value="P:DNA integration"/>
    <property type="evidence" value="ECO:0007669"/>
    <property type="project" value="InterPro"/>
</dbReference>
<gene>
    <name evidence="5" type="ORF">LX87_01014</name>
</gene>
<dbReference type="Gene3D" id="1.10.150.130">
    <property type="match status" value="1"/>
</dbReference>
<dbReference type="CDD" id="cd01185">
    <property type="entry name" value="INTN1_C_like"/>
    <property type="match status" value="1"/>
</dbReference>
<dbReference type="PANTHER" id="PTHR30349:SF64">
    <property type="entry name" value="PROPHAGE INTEGRASE INTD-RELATED"/>
    <property type="match status" value="1"/>
</dbReference>
<dbReference type="OrthoDB" id="1094492at2"/>
<evidence type="ECO:0000256" key="3">
    <source>
        <dbReference type="ARBA" id="ARBA00023172"/>
    </source>
</evidence>
<dbReference type="RefSeq" id="WP_111627050.1">
    <property type="nucleotide sequence ID" value="NZ_QLMC01000001.1"/>
</dbReference>
<keyword evidence="6" id="KW-1185">Reference proteome</keyword>
<dbReference type="Pfam" id="PF13102">
    <property type="entry name" value="Phage_int_SAM_5"/>
    <property type="match status" value="1"/>
</dbReference>
<keyword evidence="3" id="KW-0233">DNA recombination</keyword>
<evidence type="ECO:0000259" key="4">
    <source>
        <dbReference type="PROSITE" id="PS51898"/>
    </source>
</evidence>
<dbReference type="InterPro" id="IPR010998">
    <property type="entry name" value="Integrase_recombinase_N"/>
</dbReference>
<dbReference type="EMBL" id="QLMC01000001">
    <property type="protein sequence ID" value="RAK02893.1"/>
    <property type="molecule type" value="Genomic_DNA"/>
</dbReference>
<dbReference type="InterPro" id="IPR050090">
    <property type="entry name" value="Tyrosine_recombinase_XerCD"/>
</dbReference>
<keyword evidence="2" id="KW-0238">DNA-binding</keyword>
<dbReference type="Proteomes" id="UP000248790">
    <property type="component" value="Unassembled WGS sequence"/>
</dbReference>
<proteinExistence type="inferred from homology"/>
<evidence type="ECO:0000313" key="5">
    <source>
        <dbReference type="EMBL" id="RAK02893.1"/>
    </source>
</evidence>
<dbReference type="PANTHER" id="PTHR30349">
    <property type="entry name" value="PHAGE INTEGRASE-RELATED"/>
    <property type="match status" value="1"/>
</dbReference>
<comment type="similarity">
    <text evidence="1">Belongs to the 'phage' integrase family.</text>
</comment>
<comment type="caution">
    <text evidence="5">The sequence shown here is derived from an EMBL/GenBank/DDBJ whole genome shotgun (WGS) entry which is preliminary data.</text>
</comment>